<dbReference type="PANTHER" id="PTHR30212">
    <property type="entry name" value="PROTEIN YIIM"/>
    <property type="match status" value="1"/>
</dbReference>
<accession>A0A1N7GXE0</accession>
<dbReference type="RefSeq" id="WP_076481475.1">
    <property type="nucleotide sequence ID" value="NZ_FTNT01000010.1"/>
</dbReference>
<dbReference type="GO" id="GO:0003824">
    <property type="term" value="F:catalytic activity"/>
    <property type="evidence" value="ECO:0007669"/>
    <property type="project" value="InterPro"/>
</dbReference>
<proteinExistence type="predicted"/>
<dbReference type="Proteomes" id="UP000186218">
    <property type="component" value="Unassembled WGS sequence"/>
</dbReference>
<keyword evidence="3" id="KW-1185">Reference proteome</keyword>
<dbReference type="OrthoDB" id="9786134at2"/>
<organism evidence="2 3">
    <name type="scientific">Williamsia sterculiae</name>
    <dbReference type="NCBI Taxonomy" id="1344003"/>
    <lineage>
        <taxon>Bacteria</taxon>
        <taxon>Bacillati</taxon>
        <taxon>Actinomycetota</taxon>
        <taxon>Actinomycetes</taxon>
        <taxon>Mycobacteriales</taxon>
        <taxon>Nocardiaceae</taxon>
        <taxon>Williamsia</taxon>
    </lineage>
</organism>
<evidence type="ECO:0000259" key="1">
    <source>
        <dbReference type="PROSITE" id="PS51340"/>
    </source>
</evidence>
<dbReference type="AlphaFoldDB" id="A0A1N7GXE0"/>
<sequence length="223" mass="23971">MARPTTGRVLAVCAAQRDVVLDSIGASGIDKRPLSGPVAVVETGLTLDHSCDTRHHGGVDQAVYAYDDAEAARWATDLGRDLPAGWFGENLRVSGLAVTDAVVGERWRVGRSVELEATIPRMPCRTFAVWAAEPRWVKRFLDRGDFGAYLRVCTPGEIQAGDEVTVVSRPDHGVRVRDLLAGTGDPDALRALLADPDLPAKVRREATKALKRATHGAPDKTSA</sequence>
<dbReference type="GO" id="GO:0030151">
    <property type="term" value="F:molybdenum ion binding"/>
    <property type="evidence" value="ECO:0007669"/>
    <property type="project" value="InterPro"/>
</dbReference>
<feature type="domain" description="MOSC" evidence="1">
    <location>
        <begin position="32"/>
        <end position="167"/>
    </location>
</feature>
<dbReference type="InterPro" id="IPR011037">
    <property type="entry name" value="Pyrv_Knase-like_insert_dom_sf"/>
</dbReference>
<evidence type="ECO:0000313" key="3">
    <source>
        <dbReference type="Proteomes" id="UP000186218"/>
    </source>
</evidence>
<dbReference type="EMBL" id="FTNT01000010">
    <property type="protein sequence ID" value="SIS17251.1"/>
    <property type="molecule type" value="Genomic_DNA"/>
</dbReference>
<dbReference type="PANTHER" id="PTHR30212:SF2">
    <property type="entry name" value="PROTEIN YIIM"/>
    <property type="match status" value="1"/>
</dbReference>
<dbReference type="InterPro" id="IPR005302">
    <property type="entry name" value="MoCF_Sase_C"/>
</dbReference>
<dbReference type="STRING" id="1344003.SAMN05445060_3230"/>
<protein>
    <submittedName>
        <fullName evidence="2">MOSC domain-containing protein YiiM</fullName>
    </submittedName>
</protein>
<dbReference type="Gene3D" id="2.40.33.20">
    <property type="entry name" value="PK beta-barrel domain-like"/>
    <property type="match status" value="1"/>
</dbReference>
<gene>
    <name evidence="2" type="ORF">SAMN05445060_3230</name>
</gene>
<evidence type="ECO:0000313" key="2">
    <source>
        <dbReference type="EMBL" id="SIS17251.1"/>
    </source>
</evidence>
<name>A0A1N7GXE0_9NOCA</name>
<dbReference type="GO" id="GO:0030170">
    <property type="term" value="F:pyridoxal phosphate binding"/>
    <property type="evidence" value="ECO:0007669"/>
    <property type="project" value="InterPro"/>
</dbReference>
<dbReference type="InterPro" id="IPR052353">
    <property type="entry name" value="Benzoxazolinone_Detox_Enz"/>
</dbReference>
<dbReference type="PROSITE" id="PS51340">
    <property type="entry name" value="MOSC"/>
    <property type="match status" value="1"/>
</dbReference>
<dbReference type="Pfam" id="PF03473">
    <property type="entry name" value="MOSC"/>
    <property type="match status" value="1"/>
</dbReference>
<reference evidence="2 3" key="1">
    <citation type="submission" date="2017-01" db="EMBL/GenBank/DDBJ databases">
        <authorList>
            <person name="Mah S.A."/>
            <person name="Swanson W.J."/>
            <person name="Moy G.W."/>
            <person name="Vacquier V.D."/>
        </authorList>
    </citation>
    <scope>NUCLEOTIDE SEQUENCE [LARGE SCALE GENOMIC DNA]</scope>
    <source>
        <strain evidence="2 3">CPCC 203464</strain>
    </source>
</reference>
<dbReference type="SUPFAM" id="SSF50800">
    <property type="entry name" value="PK beta-barrel domain-like"/>
    <property type="match status" value="1"/>
</dbReference>